<proteinExistence type="predicted"/>
<keyword evidence="1" id="KW-0378">Hydrolase</keyword>
<protein>
    <submittedName>
        <fullName evidence="1">DNA helicase UvrD</fullName>
    </submittedName>
</protein>
<dbReference type="SUPFAM" id="SSF89550">
    <property type="entry name" value="PHP domain-like"/>
    <property type="match status" value="1"/>
</dbReference>
<dbReference type="PANTHER" id="PTHR40084:SF1">
    <property type="entry name" value="PHOSPHOTRANSFERASE"/>
    <property type="match status" value="1"/>
</dbReference>
<reference evidence="2" key="1">
    <citation type="submission" date="2017-09" db="EMBL/GenBank/DDBJ databases">
        <title>Depth-based differentiation of microbial function through sediment-hosted aquifers and enrichment of novel symbionts in the deep terrestrial subsurface.</title>
        <authorList>
            <person name="Probst A.J."/>
            <person name="Ladd B."/>
            <person name="Jarett J.K."/>
            <person name="Geller-Mcgrath D.E."/>
            <person name="Sieber C.M.K."/>
            <person name="Emerson J.B."/>
            <person name="Anantharaman K."/>
            <person name="Thomas B.C."/>
            <person name="Malmstrom R."/>
            <person name="Stieglmeier M."/>
            <person name="Klingl A."/>
            <person name="Woyke T."/>
            <person name="Ryan C.M."/>
            <person name="Banfield J.F."/>
        </authorList>
    </citation>
    <scope>NUCLEOTIDE SEQUENCE [LARGE SCALE GENOMIC DNA]</scope>
</reference>
<comment type="caution">
    <text evidence="1">The sequence shown here is derived from an EMBL/GenBank/DDBJ whole genome shotgun (WGS) entry which is preliminary data.</text>
</comment>
<dbReference type="Proteomes" id="UP000230935">
    <property type="component" value="Unassembled WGS sequence"/>
</dbReference>
<dbReference type="Gene3D" id="3.20.20.140">
    <property type="entry name" value="Metal-dependent hydrolases"/>
    <property type="match status" value="1"/>
</dbReference>
<dbReference type="GO" id="GO:0004386">
    <property type="term" value="F:helicase activity"/>
    <property type="evidence" value="ECO:0007669"/>
    <property type="project" value="UniProtKB-KW"/>
</dbReference>
<keyword evidence="1" id="KW-0547">Nucleotide-binding</keyword>
<gene>
    <name evidence="1" type="ORF">COT81_02645</name>
</gene>
<accession>A0A2H0W1C0</accession>
<dbReference type="AlphaFoldDB" id="A0A2H0W1C0"/>
<evidence type="ECO:0000313" key="2">
    <source>
        <dbReference type="Proteomes" id="UP000230935"/>
    </source>
</evidence>
<keyword evidence="1" id="KW-0067">ATP-binding</keyword>
<dbReference type="InterPro" id="IPR016195">
    <property type="entry name" value="Pol/histidinol_Pase-like"/>
</dbReference>
<dbReference type="PANTHER" id="PTHR40084">
    <property type="entry name" value="PHOSPHOHYDROLASE, PHP FAMILY"/>
    <property type="match status" value="1"/>
</dbReference>
<name>A0A2H0W1C0_9BACT</name>
<sequence length="417" mass="47018">MAYICDLHIHSRYSRACSKDLTLENIDRWAKIKGIDIVGTGDFTHPAWFKELASQLEEAHPGLFRLKKSSAGTLFLLSSEISCIYTQGGRMRRLHICLLAPNLEFVTKLIRALENKGANLKADGRPIIGLSAKELFKICLDIDEKHLTVPAHAWTPWFAIFGSKSGFDSIAECYEELTDRIYSVETGLSSDPPMNWRLSGLDNITLVSNSDAHSLPNLGREANVLELTQPSYSEIYDIIKSKNQKKFLYTIEFFPEEGMYHFDGHRECKVSFSPDQTKKRQGICPQCQKPLTIGVLNRVDNLADRKKEGIDKNKFIPYKSLIPLQEIIADVLGVGKQSKKVQAEYFNLIKAGQNEFNILINLSQEQLEAITYPKIAAGIIKTRQGQVKLIPGFDGQYGKIEIFPEAEKGADQQIIMF</sequence>
<keyword evidence="1" id="KW-0347">Helicase</keyword>
<dbReference type="EMBL" id="PEZZ01000018">
    <property type="protein sequence ID" value="PIS05159.1"/>
    <property type="molecule type" value="Genomic_DNA"/>
</dbReference>
<evidence type="ECO:0000313" key="1">
    <source>
        <dbReference type="EMBL" id="PIS05159.1"/>
    </source>
</evidence>
<organism evidence="1 2">
    <name type="scientific">Candidatus Buchananbacteria bacterium CG10_big_fil_rev_8_21_14_0_10_42_9</name>
    <dbReference type="NCBI Taxonomy" id="1974526"/>
    <lineage>
        <taxon>Bacteria</taxon>
        <taxon>Candidatus Buchananiibacteriota</taxon>
    </lineage>
</organism>
<dbReference type="CDD" id="cd19067">
    <property type="entry name" value="PfuEndoQ-like"/>
    <property type="match status" value="1"/>
</dbReference>